<dbReference type="STRING" id="206665.SAMN04488516_103175"/>
<feature type="domain" description="SHSP" evidence="3">
    <location>
        <begin position="10"/>
        <end position="122"/>
    </location>
</feature>
<dbReference type="InterPro" id="IPR031107">
    <property type="entry name" value="Small_HSP"/>
</dbReference>
<dbReference type="OrthoDB" id="9811615at2"/>
<comment type="similarity">
    <text evidence="1 2">Belongs to the small heat shock protein (HSP20) family.</text>
</comment>
<dbReference type="Pfam" id="PF00011">
    <property type="entry name" value="HSP20"/>
    <property type="match status" value="1"/>
</dbReference>
<dbReference type="PROSITE" id="PS01031">
    <property type="entry name" value="SHSP"/>
    <property type="match status" value="1"/>
</dbReference>
<keyword evidence="5" id="KW-1185">Reference proteome</keyword>
<evidence type="ECO:0000313" key="5">
    <source>
        <dbReference type="Proteomes" id="UP000199602"/>
    </source>
</evidence>
<dbReference type="Gene3D" id="2.60.40.790">
    <property type="match status" value="1"/>
</dbReference>
<evidence type="ECO:0000256" key="1">
    <source>
        <dbReference type="PROSITE-ProRule" id="PRU00285"/>
    </source>
</evidence>
<dbReference type="InterPro" id="IPR008978">
    <property type="entry name" value="HSP20-like_chaperone"/>
</dbReference>
<accession>A0A1H0CSN4</accession>
<dbReference type="PANTHER" id="PTHR11527">
    <property type="entry name" value="HEAT-SHOCK PROTEIN 20 FAMILY MEMBER"/>
    <property type="match status" value="1"/>
</dbReference>
<name>A0A1H0CSN4_9BACT</name>
<dbReference type="CDD" id="cd06464">
    <property type="entry name" value="ACD_sHsps-like"/>
    <property type="match status" value="1"/>
</dbReference>
<evidence type="ECO:0000259" key="3">
    <source>
        <dbReference type="PROSITE" id="PS01031"/>
    </source>
</evidence>
<dbReference type="AlphaFoldDB" id="A0A1H0CSN4"/>
<reference evidence="4 5" key="1">
    <citation type="submission" date="2016-10" db="EMBL/GenBank/DDBJ databases">
        <authorList>
            <person name="de Groot N.N."/>
        </authorList>
    </citation>
    <scope>NUCLEOTIDE SEQUENCE [LARGE SCALE GENOMIC DNA]</scope>
    <source>
        <strain evidence="4 5">DSM 15269</strain>
    </source>
</reference>
<dbReference type="Proteomes" id="UP000199602">
    <property type="component" value="Unassembled WGS sequence"/>
</dbReference>
<gene>
    <name evidence="4" type="ORF">SAMN04488516_103175</name>
</gene>
<dbReference type="SUPFAM" id="SSF49764">
    <property type="entry name" value="HSP20-like chaperones"/>
    <property type="match status" value="1"/>
</dbReference>
<organism evidence="4 5">
    <name type="scientific">Desulfonauticus submarinus</name>
    <dbReference type="NCBI Taxonomy" id="206665"/>
    <lineage>
        <taxon>Bacteria</taxon>
        <taxon>Pseudomonadati</taxon>
        <taxon>Thermodesulfobacteriota</taxon>
        <taxon>Desulfovibrionia</taxon>
        <taxon>Desulfovibrionales</taxon>
        <taxon>Desulfonauticaceae</taxon>
        <taxon>Desulfonauticus</taxon>
    </lineage>
</organism>
<dbReference type="RefSeq" id="WP_092064458.1">
    <property type="nucleotide sequence ID" value="NZ_FNIN01000003.1"/>
</dbReference>
<dbReference type="InterPro" id="IPR002068">
    <property type="entry name" value="A-crystallin/Hsp20_dom"/>
</dbReference>
<evidence type="ECO:0000256" key="2">
    <source>
        <dbReference type="RuleBase" id="RU003616"/>
    </source>
</evidence>
<proteinExistence type="inferred from homology"/>
<protein>
    <submittedName>
        <fullName evidence="4">Molecular chaperone IbpA, HSP20 family</fullName>
    </submittedName>
</protein>
<sequence>MTQAINKKEQTKEIVFSPYTDIVEKEEGFYILMDIPGVDKQNLDLDLKENELEIKAKVTWDKPEKAKDIHVEFVPGEFRRQFTISEIVDKDKIKAHLKNGVLSLFLPKAEKAKPRKISITAE</sequence>
<evidence type="ECO:0000313" key="4">
    <source>
        <dbReference type="EMBL" id="SDN60920.1"/>
    </source>
</evidence>
<dbReference type="EMBL" id="FNIN01000003">
    <property type="protein sequence ID" value="SDN60920.1"/>
    <property type="molecule type" value="Genomic_DNA"/>
</dbReference>